<feature type="transmembrane region" description="Helical" evidence="7">
    <location>
        <begin position="275"/>
        <end position="298"/>
    </location>
</feature>
<feature type="transmembrane region" description="Helical" evidence="7">
    <location>
        <begin position="39"/>
        <end position="60"/>
    </location>
</feature>
<dbReference type="PANTHER" id="PTHR30106:SF1">
    <property type="entry name" value="UPF0324 MEMBRANE PROTEIN FN0533"/>
    <property type="match status" value="1"/>
</dbReference>
<feature type="transmembrane region" description="Helical" evidence="7">
    <location>
        <begin position="100"/>
        <end position="123"/>
    </location>
</feature>
<organism evidence="8 9">
    <name type="scientific">SAR86 cluster bacterium</name>
    <dbReference type="NCBI Taxonomy" id="2030880"/>
    <lineage>
        <taxon>Bacteria</taxon>
        <taxon>Pseudomonadati</taxon>
        <taxon>Pseudomonadota</taxon>
        <taxon>Gammaproteobacteria</taxon>
        <taxon>SAR86 cluster</taxon>
    </lineage>
</organism>
<evidence type="ECO:0000256" key="2">
    <source>
        <dbReference type="ARBA" id="ARBA00007977"/>
    </source>
</evidence>
<accession>A0A520N2A2</accession>
<evidence type="ECO:0000256" key="1">
    <source>
        <dbReference type="ARBA" id="ARBA00004651"/>
    </source>
</evidence>
<feature type="transmembrane region" description="Helical" evidence="7">
    <location>
        <begin position="7"/>
        <end position="33"/>
    </location>
</feature>
<protein>
    <submittedName>
        <fullName evidence="8">Putative sulfate exporter family transporter</fullName>
    </submittedName>
</protein>
<keyword evidence="3" id="KW-1003">Cell membrane</keyword>
<evidence type="ECO:0000256" key="4">
    <source>
        <dbReference type="ARBA" id="ARBA00022692"/>
    </source>
</evidence>
<feature type="transmembrane region" description="Helical" evidence="7">
    <location>
        <begin position="221"/>
        <end position="238"/>
    </location>
</feature>
<evidence type="ECO:0000313" key="8">
    <source>
        <dbReference type="EMBL" id="RZO27604.1"/>
    </source>
</evidence>
<keyword evidence="5 7" id="KW-1133">Transmembrane helix</keyword>
<feature type="transmembrane region" description="Helical" evidence="7">
    <location>
        <begin position="244"/>
        <end position="263"/>
    </location>
</feature>
<comment type="similarity">
    <text evidence="2">Belongs to the UPF0324 family.</text>
</comment>
<evidence type="ECO:0000313" key="9">
    <source>
        <dbReference type="Proteomes" id="UP000318710"/>
    </source>
</evidence>
<feature type="transmembrane region" description="Helical" evidence="7">
    <location>
        <begin position="130"/>
        <end position="151"/>
    </location>
</feature>
<feature type="transmembrane region" description="Helical" evidence="7">
    <location>
        <begin position="196"/>
        <end position="214"/>
    </location>
</feature>
<keyword evidence="4 7" id="KW-0812">Transmembrane</keyword>
<evidence type="ECO:0000256" key="3">
    <source>
        <dbReference type="ARBA" id="ARBA00022475"/>
    </source>
</evidence>
<name>A0A520N2A2_9GAMM</name>
<dbReference type="InterPro" id="IPR018383">
    <property type="entry name" value="UPF0324_pro"/>
</dbReference>
<dbReference type="Pfam" id="PF03601">
    <property type="entry name" value="Cons_hypoth698"/>
    <property type="match status" value="1"/>
</dbReference>
<dbReference type="EMBL" id="SHBF01000014">
    <property type="protein sequence ID" value="RZO27604.1"/>
    <property type="molecule type" value="Genomic_DNA"/>
</dbReference>
<evidence type="ECO:0000256" key="6">
    <source>
        <dbReference type="ARBA" id="ARBA00023136"/>
    </source>
</evidence>
<dbReference type="Proteomes" id="UP000318710">
    <property type="component" value="Unassembled WGS sequence"/>
</dbReference>
<dbReference type="PANTHER" id="PTHR30106">
    <property type="entry name" value="INNER MEMBRANE PROTEIN YEIH-RELATED"/>
    <property type="match status" value="1"/>
</dbReference>
<evidence type="ECO:0000256" key="7">
    <source>
        <dbReference type="SAM" id="Phobius"/>
    </source>
</evidence>
<dbReference type="AlphaFoldDB" id="A0A520N2A2"/>
<dbReference type="GO" id="GO:0005886">
    <property type="term" value="C:plasma membrane"/>
    <property type="evidence" value="ECO:0007669"/>
    <property type="project" value="UniProtKB-SubCell"/>
</dbReference>
<reference evidence="8 9" key="1">
    <citation type="submission" date="2019-02" db="EMBL/GenBank/DDBJ databases">
        <title>Prokaryotic population dynamics and viral predation in marine succession experiment using metagenomics: the confinement effect.</title>
        <authorList>
            <person name="Haro-Moreno J.M."/>
            <person name="Rodriguez-Valera F."/>
            <person name="Lopez-Perez M."/>
        </authorList>
    </citation>
    <scope>NUCLEOTIDE SEQUENCE [LARGE SCALE GENOMIC DNA]</scope>
    <source>
        <strain evidence="8">MED-G160</strain>
    </source>
</reference>
<sequence length="302" mass="32767">MKLIIGVLLAFFSILLGSPLIALVMGSLLVLVFKFPSDYISKSITTNLLQVGIILLGLTISASSATEIAFKYFPYISAFVIAIFFIGFFLANLFKVDRSLGILIASGTAICGATAMAAISPLIKAKPKDLFAALTIIFIFNAIAIGIFPLIGAATGMNFESFGAWSSMAVHDTASVIGTAITFGGDAVETATVLKLSRTIWLIPLIIILGIFYKDRSKPKLPIFILLFIIAIALGTILEFNQDTIFFIDSISKIFLISALFCIGTQITIEAIKEIYLKNFLFALSLWIIALVFSYLIINLFI</sequence>
<proteinExistence type="inferred from homology"/>
<comment type="caution">
    <text evidence="8">The sequence shown here is derived from an EMBL/GenBank/DDBJ whole genome shotgun (WGS) entry which is preliminary data.</text>
</comment>
<keyword evidence="6 7" id="KW-0472">Membrane</keyword>
<comment type="subcellular location">
    <subcellularLocation>
        <location evidence="1">Cell membrane</location>
        <topology evidence="1">Multi-pass membrane protein</topology>
    </subcellularLocation>
</comment>
<evidence type="ECO:0000256" key="5">
    <source>
        <dbReference type="ARBA" id="ARBA00022989"/>
    </source>
</evidence>
<gene>
    <name evidence="8" type="ORF">EVA93_02995</name>
</gene>
<feature type="transmembrane region" description="Helical" evidence="7">
    <location>
        <begin position="72"/>
        <end position="94"/>
    </location>
</feature>